<organism evidence="1 2">
    <name type="scientific">Bacteriophage sp</name>
    <dbReference type="NCBI Taxonomy" id="38018"/>
    <lineage>
        <taxon>Viruses</taxon>
    </lineage>
</organism>
<proteinExistence type="predicted"/>
<protein>
    <recommendedName>
        <fullName evidence="3">DUF1064 domain-containing protein</fullName>
    </recommendedName>
</protein>
<dbReference type="Proteomes" id="UP001160062">
    <property type="component" value="Segment"/>
</dbReference>
<keyword evidence="2" id="KW-1185">Reference proteome</keyword>
<evidence type="ECO:0000313" key="1">
    <source>
        <dbReference type="EMBL" id="UVX35945.1"/>
    </source>
</evidence>
<accession>A0ABY5TSX9</accession>
<reference evidence="1 2" key="1">
    <citation type="submission" date="2022-07" db="EMBL/GenBank/DDBJ databases">
        <authorList>
            <person name="Nishijima S."/>
        </authorList>
    </citation>
    <scope>NUCLEOTIDE SEQUENCE [LARGE SCALE GENOMIC DNA]</scope>
    <source>
        <strain evidence="1">3013_110685</strain>
    </source>
</reference>
<evidence type="ECO:0000313" key="2">
    <source>
        <dbReference type="Proteomes" id="UP001160062"/>
    </source>
</evidence>
<dbReference type="InterPro" id="IPR009414">
    <property type="entry name" value="DUF1064"/>
</dbReference>
<dbReference type="EMBL" id="OP072491">
    <property type="protein sequence ID" value="UVX35945.1"/>
    <property type="molecule type" value="Genomic_DNA"/>
</dbReference>
<sequence>MWRGGSKYHAKKTAVDGITFDSKREADRYLVLKGMEEDGAIEDLRRQVRYELIPAFDVGGKHCRPVFYVADFVYVDGETGEEIVEDVKGMRTDVYRLKCKLFALRYGKVIKET</sequence>
<name>A0ABY5TSX9_9VIRU</name>
<dbReference type="Pfam" id="PF06356">
    <property type="entry name" value="DUF1064"/>
    <property type="match status" value="1"/>
</dbReference>
<evidence type="ECO:0008006" key="3">
    <source>
        <dbReference type="Google" id="ProtNLM"/>
    </source>
</evidence>